<feature type="domain" description="Polypeptide-transport-associated ShlB-type" evidence="6">
    <location>
        <begin position="60"/>
        <end position="132"/>
    </location>
</feature>
<dbReference type="InterPro" id="IPR005565">
    <property type="entry name" value="Hemolysn_activator_HlyB_C"/>
</dbReference>
<feature type="region of interest" description="Disordered" evidence="4">
    <location>
        <begin position="1"/>
        <end position="32"/>
    </location>
</feature>
<reference evidence="7" key="1">
    <citation type="submission" date="2022-08" db="EMBL/GenBank/DDBJ databases">
        <title>Genomic Encyclopedia of Type Strains, Phase III (KMG-III): the genomes of soil and plant-associated and newly described type strains.</title>
        <authorList>
            <person name="Whitman W."/>
        </authorList>
    </citation>
    <scope>NUCLEOTIDE SEQUENCE</scope>
    <source>
        <strain evidence="7">HMT 1</strain>
    </source>
</reference>
<keyword evidence="2" id="KW-0812">Transmembrane</keyword>
<name>A0AAE3HN79_9GAMM</name>
<dbReference type="PANTHER" id="PTHR34597:SF3">
    <property type="entry name" value="OUTER MEMBRANE TRANSPORTER CDIB"/>
    <property type="match status" value="1"/>
</dbReference>
<dbReference type="Gene3D" id="3.10.20.310">
    <property type="entry name" value="membrane protein fhac"/>
    <property type="match status" value="1"/>
</dbReference>
<evidence type="ECO:0000313" key="8">
    <source>
        <dbReference type="Proteomes" id="UP001204445"/>
    </source>
</evidence>
<dbReference type="Gene3D" id="2.40.160.50">
    <property type="entry name" value="membrane protein fhac: a member of the omp85/tpsb transporter family"/>
    <property type="match status" value="1"/>
</dbReference>
<dbReference type="PANTHER" id="PTHR34597">
    <property type="entry name" value="SLR1661 PROTEIN"/>
    <property type="match status" value="1"/>
</dbReference>
<comment type="caution">
    <text evidence="7">The sequence shown here is derived from an EMBL/GenBank/DDBJ whole genome shotgun (WGS) entry which is preliminary data.</text>
</comment>
<dbReference type="GO" id="GO:0046819">
    <property type="term" value="P:protein secretion by the type V secretion system"/>
    <property type="evidence" value="ECO:0007669"/>
    <property type="project" value="TreeGrafter"/>
</dbReference>
<dbReference type="Pfam" id="PF08479">
    <property type="entry name" value="POTRA_2"/>
    <property type="match status" value="1"/>
</dbReference>
<evidence type="ECO:0000256" key="1">
    <source>
        <dbReference type="ARBA" id="ARBA00022452"/>
    </source>
</evidence>
<proteinExistence type="predicted"/>
<dbReference type="InterPro" id="IPR013686">
    <property type="entry name" value="Polypept-transport_assoc_ShlB"/>
</dbReference>
<evidence type="ECO:0000259" key="6">
    <source>
        <dbReference type="Pfam" id="PF08479"/>
    </source>
</evidence>
<evidence type="ECO:0000313" key="7">
    <source>
        <dbReference type="EMBL" id="MCS3904533.1"/>
    </source>
</evidence>
<feature type="domain" description="Haemolysin activator HlyB C-terminal" evidence="5">
    <location>
        <begin position="193"/>
        <end position="522"/>
    </location>
</feature>
<evidence type="ECO:0000256" key="2">
    <source>
        <dbReference type="ARBA" id="ARBA00022692"/>
    </source>
</evidence>
<dbReference type="GO" id="GO:0008320">
    <property type="term" value="F:protein transmembrane transporter activity"/>
    <property type="evidence" value="ECO:0007669"/>
    <property type="project" value="TreeGrafter"/>
</dbReference>
<keyword evidence="8" id="KW-1185">Reference proteome</keyword>
<dbReference type="GO" id="GO:0098046">
    <property type="term" value="C:type V protein secretion system complex"/>
    <property type="evidence" value="ECO:0007669"/>
    <property type="project" value="TreeGrafter"/>
</dbReference>
<dbReference type="EMBL" id="JANUCT010000025">
    <property type="protein sequence ID" value="MCS3904533.1"/>
    <property type="molecule type" value="Genomic_DNA"/>
</dbReference>
<evidence type="ECO:0000259" key="5">
    <source>
        <dbReference type="Pfam" id="PF03865"/>
    </source>
</evidence>
<gene>
    <name evidence="7" type="ORF">J2T55_002572</name>
</gene>
<dbReference type="InterPro" id="IPR051544">
    <property type="entry name" value="TPS_OM_transporter"/>
</dbReference>
<protein>
    <submittedName>
        <fullName evidence="7">Hemolysin activation/secretion protein</fullName>
    </submittedName>
</protein>
<dbReference type="Proteomes" id="UP001204445">
    <property type="component" value="Unassembled WGS sequence"/>
</dbReference>
<dbReference type="Pfam" id="PF03865">
    <property type="entry name" value="ShlB"/>
    <property type="match status" value="1"/>
</dbReference>
<keyword evidence="1" id="KW-1134">Transmembrane beta strand</keyword>
<dbReference type="RefSeq" id="WP_259057638.1">
    <property type="nucleotide sequence ID" value="NZ_JANUCT010000025.1"/>
</dbReference>
<keyword evidence="3" id="KW-0998">Cell outer membrane</keyword>
<accession>A0AAE3HN79</accession>
<sequence length="565" mass="63830">MPDDSDIITGANPDRPGPVRPTREVTEEEGDRKQLLDELQGLVFVSSMDQVNEAGVSDVEGVEARTDDILTTPAFRDVVSEYLGQPVSLLSLKKLNRDVVSFYANNDYPVVDVVIPEQDITGGVVHLVVVKGQLGQVRAEGNEYFSDELLTSKIRTDEGEVLREKSILSNVRWMNRNPFRHTDLVYTRGQDQGETDVLLRTRDRFPLRVYTGYEDSGNRQTGEDRWIAGFNWGNVFGLDHQLNYQFTFNDNTNLFRAHSASYIIPLPWQHELSFFGSHADTRVKEGALGPNTQDLNLEGESSQISARYTIPLPEFKAFEGYTHEVALGYDYKTTNNNLEFGGFEVLDNDVDISQFVATYSASQPDQWGRTTLTTDFIHSPGGMMSNNEDENFQAFDDFADADYSYARLELQRIQKLPKDFSLFGRLTAQWSSDNLLGSEQLGGGGYRTVRGYEERVINGDEGYITNLELRSPSISLLKYAGHDTYNDQLQFLLFWDYASLAENEVAADQQKSYTISSVGPGLRYSIPPYLSVRLDYGWQLKDLDINNGVNRSRDSRVHLGVILSY</sequence>
<evidence type="ECO:0000256" key="4">
    <source>
        <dbReference type="SAM" id="MobiDB-lite"/>
    </source>
</evidence>
<organism evidence="7 8">
    <name type="scientific">Methylohalomonas lacus</name>
    <dbReference type="NCBI Taxonomy" id="398773"/>
    <lineage>
        <taxon>Bacteria</taxon>
        <taxon>Pseudomonadati</taxon>
        <taxon>Pseudomonadota</taxon>
        <taxon>Gammaproteobacteria</taxon>
        <taxon>Methylohalomonadales</taxon>
        <taxon>Methylohalomonadaceae</taxon>
        <taxon>Methylohalomonas</taxon>
    </lineage>
</organism>
<evidence type="ECO:0000256" key="3">
    <source>
        <dbReference type="ARBA" id="ARBA00023237"/>
    </source>
</evidence>
<keyword evidence="1" id="KW-0472">Membrane</keyword>
<feature type="compositionally biased region" description="Basic and acidic residues" evidence="4">
    <location>
        <begin position="21"/>
        <end position="32"/>
    </location>
</feature>
<dbReference type="AlphaFoldDB" id="A0AAE3HN79"/>